<dbReference type="RefSeq" id="WP_097196355.1">
    <property type="nucleotide sequence ID" value="NZ_OBQI01000005.1"/>
</dbReference>
<feature type="transmembrane region" description="Helical" evidence="6">
    <location>
        <begin position="285"/>
        <end position="304"/>
    </location>
</feature>
<dbReference type="PANTHER" id="PTHR35007:SF1">
    <property type="entry name" value="PILUS ASSEMBLY PROTEIN"/>
    <property type="match status" value="1"/>
</dbReference>
<evidence type="ECO:0000256" key="5">
    <source>
        <dbReference type="ARBA" id="ARBA00023136"/>
    </source>
</evidence>
<keyword evidence="5 6" id="KW-0472">Membrane</keyword>
<evidence type="ECO:0000256" key="1">
    <source>
        <dbReference type="ARBA" id="ARBA00004651"/>
    </source>
</evidence>
<sequence>MTGLLWIGVLAVVAGLALGGLLIATPRRPTVPLSRLAPDAAPPQSRLAGAAADATALAERLLRRMGRSGQLQSVLEQAGIQARPAEVLVICSGAVLGAGAAGIVLSGAGAGFLLALVAVLGVVATISVRRSRRRAAFMEQLDDSLRLMASSLRAGHSVLRALDAVSHDAESPTSEEFSRVVNETRVGRDVNEALAEVAERTGSEDFAWVVQAISIHRDVGGNLAEVLDGVGNTIRERNELRRQARVLSAEGRSSGVVLFTLPLAVSGLLAVVAPDYMSPLLRSSAGLVMLAVAAGLMCVGALWLRSIVKVRF</sequence>
<dbReference type="AlphaFoldDB" id="A0A285V9W6"/>
<feature type="transmembrane region" description="Helical" evidence="6">
    <location>
        <begin position="87"/>
        <end position="105"/>
    </location>
</feature>
<keyword evidence="4 6" id="KW-1133">Transmembrane helix</keyword>
<dbReference type="Gene3D" id="1.20.81.30">
    <property type="entry name" value="Type II secretion system (T2SS), domain F"/>
    <property type="match status" value="1"/>
</dbReference>
<evidence type="ECO:0000256" key="6">
    <source>
        <dbReference type="SAM" id="Phobius"/>
    </source>
</evidence>
<dbReference type="Pfam" id="PF00482">
    <property type="entry name" value="T2SSF"/>
    <property type="match status" value="1"/>
</dbReference>
<evidence type="ECO:0000256" key="4">
    <source>
        <dbReference type="ARBA" id="ARBA00022989"/>
    </source>
</evidence>
<evidence type="ECO:0000313" key="9">
    <source>
        <dbReference type="Proteomes" id="UP000219435"/>
    </source>
</evidence>
<accession>A0A285V9W6</accession>
<evidence type="ECO:0000259" key="7">
    <source>
        <dbReference type="Pfam" id="PF00482"/>
    </source>
</evidence>
<dbReference type="PANTHER" id="PTHR35007">
    <property type="entry name" value="INTEGRAL MEMBRANE PROTEIN-RELATED"/>
    <property type="match status" value="1"/>
</dbReference>
<organism evidence="8 9">
    <name type="scientific">Blastococcus aggregatus</name>
    <dbReference type="NCBI Taxonomy" id="38502"/>
    <lineage>
        <taxon>Bacteria</taxon>
        <taxon>Bacillati</taxon>
        <taxon>Actinomycetota</taxon>
        <taxon>Actinomycetes</taxon>
        <taxon>Geodermatophilales</taxon>
        <taxon>Geodermatophilaceae</taxon>
        <taxon>Blastococcus</taxon>
    </lineage>
</organism>
<feature type="transmembrane region" description="Helical" evidence="6">
    <location>
        <begin position="111"/>
        <end position="128"/>
    </location>
</feature>
<gene>
    <name evidence="8" type="ORF">SAMN05660748_3618</name>
</gene>
<protein>
    <submittedName>
        <fullName evidence="8">Tight adherence protein B</fullName>
    </submittedName>
</protein>
<name>A0A285V9W6_9ACTN</name>
<dbReference type="OrthoDB" id="597333at2"/>
<dbReference type="EMBL" id="OBQI01000005">
    <property type="protein sequence ID" value="SOC50859.1"/>
    <property type="molecule type" value="Genomic_DNA"/>
</dbReference>
<dbReference type="InterPro" id="IPR018076">
    <property type="entry name" value="T2SS_GspF_dom"/>
</dbReference>
<feature type="domain" description="Type II secretion system protein GspF" evidence="7">
    <location>
        <begin position="145"/>
        <end position="268"/>
    </location>
</feature>
<feature type="transmembrane region" description="Helical" evidence="6">
    <location>
        <begin position="6"/>
        <end position="25"/>
    </location>
</feature>
<evidence type="ECO:0000256" key="2">
    <source>
        <dbReference type="ARBA" id="ARBA00022475"/>
    </source>
</evidence>
<keyword evidence="9" id="KW-1185">Reference proteome</keyword>
<reference evidence="9" key="1">
    <citation type="submission" date="2017-08" db="EMBL/GenBank/DDBJ databases">
        <authorList>
            <person name="Varghese N."/>
            <person name="Submissions S."/>
        </authorList>
    </citation>
    <scope>NUCLEOTIDE SEQUENCE [LARGE SCALE GENOMIC DNA]</scope>
    <source>
        <strain evidence="9">DSM 4725</strain>
    </source>
</reference>
<evidence type="ECO:0000256" key="3">
    <source>
        <dbReference type="ARBA" id="ARBA00022692"/>
    </source>
</evidence>
<dbReference type="Proteomes" id="UP000219435">
    <property type="component" value="Unassembled WGS sequence"/>
</dbReference>
<evidence type="ECO:0000313" key="8">
    <source>
        <dbReference type="EMBL" id="SOC50859.1"/>
    </source>
</evidence>
<proteinExistence type="predicted"/>
<keyword evidence="2" id="KW-1003">Cell membrane</keyword>
<keyword evidence="3 6" id="KW-0812">Transmembrane</keyword>
<dbReference type="InterPro" id="IPR042094">
    <property type="entry name" value="T2SS_GspF_sf"/>
</dbReference>
<feature type="transmembrane region" description="Helical" evidence="6">
    <location>
        <begin position="255"/>
        <end position="273"/>
    </location>
</feature>
<comment type="subcellular location">
    <subcellularLocation>
        <location evidence="1">Cell membrane</location>
        <topology evidence="1">Multi-pass membrane protein</topology>
    </subcellularLocation>
</comment>
<dbReference type="GO" id="GO:0005886">
    <property type="term" value="C:plasma membrane"/>
    <property type="evidence" value="ECO:0007669"/>
    <property type="project" value="UniProtKB-SubCell"/>
</dbReference>